<feature type="domain" description="DUF4214" evidence="1">
    <location>
        <begin position="13"/>
        <end position="65"/>
    </location>
</feature>
<accession>A0A7W4K3F7</accession>
<dbReference type="Pfam" id="PF13946">
    <property type="entry name" value="DUF4214"/>
    <property type="match status" value="1"/>
</dbReference>
<dbReference type="RefSeq" id="WP_183010599.1">
    <property type="nucleotide sequence ID" value="NZ_JABEQP010000027.1"/>
</dbReference>
<name>A0A7W4K3F7_9PROT</name>
<comment type="caution">
    <text evidence="2">The sequence shown here is derived from an EMBL/GenBank/DDBJ whole genome shotgun (WGS) entry which is preliminary data.</text>
</comment>
<organism evidence="2 3">
    <name type="scientific">Gluconacetobacter dulcium</name>
    <dbReference type="NCBI Taxonomy" id="2729096"/>
    <lineage>
        <taxon>Bacteria</taxon>
        <taxon>Pseudomonadati</taxon>
        <taxon>Pseudomonadota</taxon>
        <taxon>Alphaproteobacteria</taxon>
        <taxon>Acetobacterales</taxon>
        <taxon>Acetobacteraceae</taxon>
        <taxon>Gluconacetobacter</taxon>
    </lineage>
</organism>
<protein>
    <submittedName>
        <fullName evidence="2">DUF4214 domain-containing protein</fullName>
    </submittedName>
</protein>
<evidence type="ECO:0000313" key="3">
    <source>
        <dbReference type="Proteomes" id="UP000530320"/>
    </source>
</evidence>
<proteinExistence type="predicted"/>
<reference evidence="2 3" key="1">
    <citation type="submission" date="2020-04" db="EMBL/GenBank/DDBJ databases">
        <title>Description of novel Gluconacetobacter.</title>
        <authorList>
            <person name="Sombolestani A."/>
        </authorList>
    </citation>
    <scope>NUCLEOTIDE SEQUENCE [LARGE SCALE GENOMIC DNA]</scope>
    <source>
        <strain evidence="2 3">LMG 22058</strain>
    </source>
</reference>
<dbReference type="Proteomes" id="UP000530320">
    <property type="component" value="Unassembled WGS sequence"/>
</dbReference>
<evidence type="ECO:0000259" key="1">
    <source>
        <dbReference type="Pfam" id="PF13946"/>
    </source>
</evidence>
<dbReference type="EMBL" id="JABEQP010000027">
    <property type="protein sequence ID" value="MBB2199685.1"/>
    <property type="molecule type" value="Genomic_DNA"/>
</dbReference>
<gene>
    <name evidence="2" type="ORF">HLH44_20025</name>
</gene>
<evidence type="ECO:0000313" key="2">
    <source>
        <dbReference type="EMBL" id="MBB2199685.1"/>
    </source>
</evidence>
<dbReference type="InterPro" id="IPR025282">
    <property type="entry name" value="DUF4214"/>
</dbReference>
<sequence length="250" mass="28081">MPAAPFELIDPQMTDDQFVRHVYRTVLGRDVDPGGLATYVDMLSNGMVRGQIIDSVRHSDEAAIRFQTEEEGRAIAHLLFSKSAAVLGGPIVARIAEVGSAETWNEAIRLVNEQHRQLDETAVALLFGPVVGFIEQLGTDMVHGWVFVDPGEEVEVFIDNLSIGRVACRYQVDGMKTERFVNAWCGFRIPIREGVLSSAGIHLCRVRVRGMDLPPRGRLIAPWLQSRIDSYNRTHVHKFQNFQVEAFRKI</sequence>
<dbReference type="AlphaFoldDB" id="A0A7W4K3F7"/>